<dbReference type="AlphaFoldDB" id="A0A9P0INK9"/>
<name>A0A9P0INK9_9DIPT</name>
<dbReference type="InterPro" id="IPR011583">
    <property type="entry name" value="Chitinase_II/V-like_cat"/>
</dbReference>
<evidence type="ECO:0000256" key="9">
    <source>
        <dbReference type="ARBA" id="ARBA00023277"/>
    </source>
</evidence>
<dbReference type="InterPro" id="IPR050314">
    <property type="entry name" value="Glycosyl_Hydrlase_18"/>
</dbReference>
<dbReference type="Pfam" id="PF00704">
    <property type="entry name" value="Glyco_hydro_18"/>
    <property type="match status" value="1"/>
</dbReference>
<feature type="domain" description="Chitin-binding type-2" evidence="16">
    <location>
        <begin position="453"/>
        <end position="512"/>
    </location>
</feature>
<evidence type="ECO:0000256" key="10">
    <source>
        <dbReference type="ARBA" id="ARBA00023295"/>
    </source>
</evidence>
<feature type="compositionally biased region" description="Basic and acidic residues" evidence="14">
    <location>
        <begin position="651"/>
        <end position="672"/>
    </location>
</feature>
<dbReference type="PROSITE" id="PS01095">
    <property type="entry name" value="GH18_1"/>
    <property type="match status" value="1"/>
</dbReference>
<dbReference type="InterPro" id="IPR001223">
    <property type="entry name" value="Glyco_hydro18_cat"/>
</dbReference>
<evidence type="ECO:0000256" key="11">
    <source>
        <dbReference type="ARBA" id="ARBA00023326"/>
    </source>
</evidence>
<dbReference type="PANTHER" id="PTHR11177">
    <property type="entry name" value="CHITINASE"/>
    <property type="match status" value="1"/>
</dbReference>
<keyword evidence="13" id="KW-0175">Coiled coil</keyword>
<dbReference type="Gene3D" id="3.20.20.80">
    <property type="entry name" value="Glycosidases"/>
    <property type="match status" value="1"/>
</dbReference>
<keyword evidence="19" id="KW-1185">Reference proteome</keyword>
<dbReference type="FunFam" id="3.20.20.80:FF:000007">
    <property type="entry name" value="Acidic mammalian chitinase"/>
    <property type="match status" value="1"/>
</dbReference>
<feature type="chain" id="PRO_5040237884" description="chitinase" evidence="15">
    <location>
        <begin position="25"/>
        <end position="1215"/>
    </location>
</feature>
<dbReference type="InterPro" id="IPR036508">
    <property type="entry name" value="Chitin-bd_dom_sf"/>
</dbReference>
<evidence type="ECO:0000256" key="1">
    <source>
        <dbReference type="ARBA" id="ARBA00000822"/>
    </source>
</evidence>
<evidence type="ECO:0000256" key="2">
    <source>
        <dbReference type="ARBA" id="ARBA00009121"/>
    </source>
</evidence>
<dbReference type="SMART" id="SM00636">
    <property type="entry name" value="Glyco_18"/>
    <property type="match status" value="1"/>
</dbReference>
<evidence type="ECO:0000259" key="17">
    <source>
        <dbReference type="PROSITE" id="PS51910"/>
    </source>
</evidence>
<proteinExistence type="inferred from homology"/>
<keyword evidence="5 15" id="KW-0732">Signal</keyword>
<accession>A0A9P0INK9</accession>
<keyword evidence="9" id="KW-0119">Carbohydrate metabolism</keyword>
<dbReference type="FunFam" id="3.10.50.10:FF:000004">
    <property type="entry name" value="Chitinase 5"/>
    <property type="match status" value="1"/>
</dbReference>
<dbReference type="Gene3D" id="3.10.50.10">
    <property type="match status" value="1"/>
</dbReference>
<feature type="region of interest" description="Disordered" evidence="14">
    <location>
        <begin position="514"/>
        <end position="533"/>
    </location>
</feature>
<dbReference type="GO" id="GO:0006032">
    <property type="term" value="P:chitin catabolic process"/>
    <property type="evidence" value="ECO:0007669"/>
    <property type="project" value="UniProtKB-KW"/>
</dbReference>
<protein>
    <recommendedName>
        <fullName evidence="3">chitinase</fullName>
        <ecNumber evidence="3">3.2.1.14</ecNumber>
    </recommendedName>
</protein>
<evidence type="ECO:0000256" key="4">
    <source>
        <dbReference type="ARBA" id="ARBA00022669"/>
    </source>
</evidence>
<feature type="region of interest" description="Disordered" evidence="14">
    <location>
        <begin position="412"/>
        <end position="453"/>
    </location>
</feature>
<dbReference type="Gene3D" id="2.170.140.10">
    <property type="entry name" value="Chitin binding domain"/>
    <property type="match status" value="2"/>
</dbReference>
<dbReference type="GO" id="GO:0008843">
    <property type="term" value="F:endochitinase activity"/>
    <property type="evidence" value="ECO:0007669"/>
    <property type="project" value="UniProtKB-EC"/>
</dbReference>
<feature type="region of interest" description="Disordered" evidence="14">
    <location>
        <begin position="805"/>
        <end position="848"/>
    </location>
</feature>
<dbReference type="GO" id="GO:0000272">
    <property type="term" value="P:polysaccharide catabolic process"/>
    <property type="evidence" value="ECO:0007669"/>
    <property type="project" value="UniProtKB-KW"/>
</dbReference>
<dbReference type="GO" id="GO:0005576">
    <property type="term" value="C:extracellular region"/>
    <property type="evidence" value="ECO:0007669"/>
    <property type="project" value="InterPro"/>
</dbReference>
<dbReference type="GO" id="GO:0008061">
    <property type="term" value="F:chitin binding"/>
    <property type="evidence" value="ECO:0007669"/>
    <property type="project" value="UniProtKB-KW"/>
</dbReference>
<evidence type="ECO:0000256" key="7">
    <source>
        <dbReference type="ARBA" id="ARBA00023024"/>
    </source>
</evidence>
<dbReference type="Pfam" id="PF01607">
    <property type="entry name" value="CBM_14"/>
    <property type="match status" value="2"/>
</dbReference>
<dbReference type="SUPFAM" id="SSF57625">
    <property type="entry name" value="Invertebrate chitin-binding proteins"/>
    <property type="match status" value="2"/>
</dbReference>
<evidence type="ECO:0000256" key="8">
    <source>
        <dbReference type="ARBA" id="ARBA00023157"/>
    </source>
</evidence>
<evidence type="ECO:0000256" key="15">
    <source>
        <dbReference type="SAM" id="SignalP"/>
    </source>
</evidence>
<keyword evidence="7" id="KW-0146">Chitin degradation</keyword>
<sequence length="1215" mass="137654">MQLISNSLGIFVLFISSFIDVSISEPRVVCYYTNWSVYRPGTAKFNPQNINPYLCTHLIYSFGGFTKDNQLKPFDKYQDIEQGGYAKFTGLKTYNKELKTMLAIGGWNEGSTRFSPLVASTDRRSQLVKNTIKFLRQNKFDGLDLDWEYPAFRDGGKAKDRENYAKLVQELREEFDREHQKTGRPRLLLTMAVPAGFEYIDKGYDVPKLNKYLDWFNLLSYDYHSAYEPSVNHHAPLYPIEEENEYSFDTDLNINATIHYYLKNGADRDKLVLGIPTYGRSYTLFNPESNEIGSPADGPGEQGDATREKGYLAYYEICQSINEEDSEWTVVQPNPDALGPYAYNENQWVGYDDEAIVRKKSEFVVELKLGGIMFWSIDNDDFRGLCNGKPYPLIEAAKEAYLDGLENGVHKKSQFDSSKRKQQTTTRKPDTKKNSFAKSTTPPPPTTPSSGSDFKCEDEGFYSHPSDCTKYFWCLEAPGLGIVAHHFSCPSGLVFNKGADSCDYARNVHCEKKTPKTTTTSSTTKPTTTSTTEKISYNRLSTVYKNPSRTTPRTTTTSEPRIEIESSDLEQEDPKVIKELIELIKKAGGIEELEKQINNQEETFNGKVDSKVTTPTSATTINKSLVDKIRNRASLFKPRPPLFNGASQPERPTEQKTSTEKTSKNDEKEQYTPKKYNAINRFSRPEPQSAEIEKNPESDAVLIEKPQYTSILRRKPAKPDVIVENDYNNDSDRTSEEVSKTVSNESEITKKYTSISRPRRPQEQFIEESDNDDEEDDDDEANVETTVRTTASTFRSTNKYVNLSRRRSTTPALEEKTDLSVETTTSTLGLRTSQPLRRRTTTVESKPTEKTVLKIDTNSEIQIPRNTLDITLFKNTATDIERDTLIANKHLHEDDDINHIALPTESITENISPPDSVTTTQLFNTFSPQFNANEDKEIQTNKFQSSKRNQLRSPARNRTSLISKKFTRISTEVTTPISTTLLKTSTTTLRPRTTRVVRKRVSSINRRVLTTAEYVPTTLAPFTTELTTTLTTTNPVIIKYSINDEFDEEIASILPALTSVRPRKPSSNNTLNIDHQSDSLAINHIEGTSNNENTSNSFDKILEHQYKIKGLDKDYEDEKIDEDEKLIGVLGSQVKVILHSVSSDMEKTKIECLELGNYPHPLSCDMYISCAKVRGFLEGFIFSCGDGMSFDPISSVCDWSIKIGCTRNNVKLLTS</sequence>
<evidence type="ECO:0000259" key="16">
    <source>
        <dbReference type="PROSITE" id="PS50940"/>
    </source>
</evidence>
<feature type="region of interest" description="Disordered" evidence="14">
    <location>
        <begin position="633"/>
        <end position="701"/>
    </location>
</feature>
<dbReference type="FunFam" id="2.170.140.10:FF:000005">
    <property type="entry name" value="Acidic mammalian chitinase"/>
    <property type="match status" value="1"/>
</dbReference>
<dbReference type="InterPro" id="IPR001579">
    <property type="entry name" value="Glyco_hydro_18_chit_AS"/>
</dbReference>
<dbReference type="PROSITE" id="PS51910">
    <property type="entry name" value="GH18_2"/>
    <property type="match status" value="1"/>
</dbReference>
<evidence type="ECO:0000313" key="19">
    <source>
        <dbReference type="Proteomes" id="UP001153620"/>
    </source>
</evidence>
<dbReference type="PROSITE" id="PS50940">
    <property type="entry name" value="CHIT_BIND_II"/>
    <property type="match status" value="2"/>
</dbReference>
<organism evidence="18 19">
    <name type="scientific">Chironomus riparius</name>
    <dbReference type="NCBI Taxonomy" id="315576"/>
    <lineage>
        <taxon>Eukaryota</taxon>
        <taxon>Metazoa</taxon>
        <taxon>Ecdysozoa</taxon>
        <taxon>Arthropoda</taxon>
        <taxon>Hexapoda</taxon>
        <taxon>Insecta</taxon>
        <taxon>Pterygota</taxon>
        <taxon>Neoptera</taxon>
        <taxon>Endopterygota</taxon>
        <taxon>Diptera</taxon>
        <taxon>Nematocera</taxon>
        <taxon>Chironomoidea</taxon>
        <taxon>Chironomidae</taxon>
        <taxon>Chironominae</taxon>
        <taxon>Chironomus</taxon>
    </lineage>
</organism>
<dbReference type="OrthoDB" id="10018185at2759"/>
<dbReference type="InterPro" id="IPR029070">
    <property type="entry name" value="Chitinase_insertion_sf"/>
</dbReference>
<gene>
    <name evidence="18" type="ORF">CHIRRI_LOCUS2307</name>
</gene>
<evidence type="ECO:0000256" key="13">
    <source>
        <dbReference type="SAM" id="Coils"/>
    </source>
</evidence>
<reference evidence="18" key="2">
    <citation type="submission" date="2022-10" db="EMBL/GenBank/DDBJ databases">
        <authorList>
            <consortium name="ENA_rothamsted_submissions"/>
            <consortium name="culmorum"/>
            <person name="King R."/>
        </authorList>
    </citation>
    <scope>NUCLEOTIDE SEQUENCE</scope>
</reference>
<keyword evidence="8" id="KW-1015">Disulfide bond</keyword>
<evidence type="ECO:0000256" key="6">
    <source>
        <dbReference type="ARBA" id="ARBA00022801"/>
    </source>
</evidence>
<keyword evidence="4" id="KW-0147">Chitin-binding</keyword>
<feature type="compositionally biased region" description="Low complexity" evidence="14">
    <location>
        <begin position="516"/>
        <end position="532"/>
    </location>
</feature>
<keyword evidence="11" id="KW-0624">Polysaccharide degradation</keyword>
<dbReference type="CDD" id="cd02872">
    <property type="entry name" value="GH18_chitolectin_chitotriosidase"/>
    <property type="match status" value="1"/>
</dbReference>
<comment type="similarity">
    <text evidence="2">Belongs to the glycosyl hydrolase 18 family. Chitinase class II subfamily.</text>
</comment>
<keyword evidence="10 12" id="KW-0326">Glycosidase</keyword>
<keyword evidence="6 12" id="KW-0378">Hydrolase</keyword>
<evidence type="ECO:0000256" key="3">
    <source>
        <dbReference type="ARBA" id="ARBA00012729"/>
    </source>
</evidence>
<evidence type="ECO:0000256" key="14">
    <source>
        <dbReference type="SAM" id="MobiDB-lite"/>
    </source>
</evidence>
<dbReference type="PANTHER" id="PTHR11177:SF399">
    <property type="entry name" value="CHITINASE 6, ISOFORM C"/>
    <property type="match status" value="1"/>
</dbReference>
<dbReference type="EMBL" id="OU895877">
    <property type="protein sequence ID" value="CAH1711929.1"/>
    <property type="molecule type" value="Genomic_DNA"/>
</dbReference>
<dbReference type="InterPro" id="IPR017853">
    <property type="entry name" value="GH"/>
</dbReference>
<evidence type="ECO:0000313" key="18">
    <source>
        <dbReference type="EMBL" id="CAH1711929.1"/>
    </source>
</evidence>
<comment type="catalytic activity">
    <reaction evidence="1">
        <text>Random endo-hydrolysis of N-acetyl-beta-D-glucosaminide (1-&gt;4)-beta-linkages in chitin and chitodextrins.</text>
        <dbReference type="EC" id="3.2.1.14"/>
    </reaction>
</comment>
<feature type="compositionally biased region" description="Basic and acidic residues" evidence="14">
    <location>
        <begin position="730"/>
        <end position="739"/>
    </location>
</feature>
<dbReference type="SMART" id="SM00494">
    <property type="entry name" value="ChtBD2"/>
    <property type="match status" value="2"/>
</dbReference>
<evidence type="ECO:0000256" key="12">
    <source>
        <dbReference type="RuleBase" id="RU000489"/>
    </source>
</evidence>
<evidence type="ECO:0000256" key="5">
    <source>
        <dbReference type="ARBA" id="ARBA00022729"/>
    </source>
</evidence>
<feature type="coiled-coil region" evidence="13">
    <location>
        <begin position="583"/>
        <end position="610"/>
    </location>
</feature>
<dbReference type="EC" id="3.2.1.14" evidence="3"/>
<dbReference type="SUPFAM" id="SSF51445">
    <property type="entry name" value="(Trans)glycosidases"/>
    <property type="match status" value="1"/>
</dbReference>
<dbReference type="InterPro" id="IPR002557">
    <property type="entry name" value="Chitin-bd_dom"/>
</dbReference>
<dbReference type="Proteomes" id="UP001153620">
    <property type="component" value="Chromosome 1"/>
</dbReference>
<reference evidence="18" key="1">
    <citation type="submission" date="2022-01" db="EMBL/GenBank/DDBJ databases">
        <authorList>
            <person name="King R."/>
        </authorList>
    </citation>
    <scope>NUCLEOTIDE SEQUENCE</scope>
</reference>
<feature type="domain" description="Chitin-binding type-2" evidence="16">
    <location>
        <begin position="1149"/>
        <end position="1207"/>
    </location>
</feature>
<feature type="compositionally biased region" description="Polar residues" evidence="14">
    <location>
        <begin position="740"/>
        <end position="756"/>
    </location>
</feature>
<dbReference type="SUPFAM" id="SSF54556">
    <property type="entry name" value="Chitinase insertion domain"/>
    <property type="match status" value="1"/>
</dbReference>
<feature type="region of interest" description="Disordered" evidence="14">
    <location>
        <begin position="722"/>
        <end position="783"/>
    </location>
</feature>
<feature type="signal peptide" evidence="15">
    <location>
        <begin position="1"/>
        <end position="24"/>
    </location>
</feature>
<feature type="compositionally biased region" description="Acidic residues" evidence="14">
    <location>
        <begin position="765"/>
        <end position="782"/>
    </location>
</feature>
<feature type="domain" description="GH18" evidence="17">
    <location>
        <begin position="26"/>
        <end position="404"/>
    </location>
</feature>
<feature type="compositionally biased region" description="Polar residues" evidence="14">
    <location>
        <begin position="820"/>
        <end position="835"/>
    </location>
</feature>